<dbReference type="EC" id="3.5.1.1" evidence="2"/>
<dbReference type="GO" id="GO:0006528">
    <property type="term" value="P:asparagine metabolic process"/>
    <property type="evidence" value="ECO:0007669"/>
    <property type="project" value="InterPro"/>
</dbReference>
<evidence type="ECO:0000256" key="3">
    <source>
        <dbReference type="ARBA" id="ARBA00022801"/>
    </source>
</evidence>
<dbReference type="PANTHER" id="PTHR11707">
    <property type="entry name" value="L-ASPARAGINASE"/>
    <property type="match status" value="1"/>
</dbReference>
<dbReference type="SUPFAM" id="SSF53774">
    <property type="entry name" value="Glutaminase/Asparaginase"/>
    <property type="match status" value="1"/>
</dbReference>
<evidence type="ECO:0000259" key="7">
    <source>
        <dbReference type="Pfam" id="PF00710"/>
    </source>
</evidence>
<dbReference type="Gene3D" id="3.40.50.40">
    <property type="match status" value="1"/>
</dbReference>
<gene>
    <name evidence="9" type="primary">ansZ</name>
    <name evidence="9" type="ORF">Clow_00943</name>
</gene>
<feature type="domain" description="Asparaginase/glutaminase C-terminal" evidence="8">
    <location>
        <begin position="198"/>
        <end position="264"/>
    </location>
</feature>
<evidence type="ECO:0000256" key="1">
    <source>
        <dbReference type="ARBA" id="ARBA00010518"/>
    </source>
</evidence>
<name>A0A0Q1E2E7_9CORY</name>
<dbReference type="PROSITE" id="PS00144">
    <property type="entry name" value="ASN_GLN_ASE_1"/>
    <property type="match status" value="1"/>
</dbReference>
<dbReference type="Pfam" id="PF00710">
    <property type="entry name" value="Asparaginase"/>
    <property type="match status" value="1"/>
</dbReference>
<dbReference type="SFLD" id="SFLDS00057">
    <property type="entry name" value="Glutaminase/Asparaginase"/>
    <property type="match status" value="1"/>
</dbReference>
<keyword evidence="10" id="KW-1185">Reference proteome</keyword>
<organism evidence="9 10">
    <name type="scientific">Corynebacterium lowii</name>
    <dbReference type="NCBI Taxonomy" id="1544413"/>
    <lineage>
        <taxon>Bacteria</taxon>
        <taxon>Bacillati</taxon>
        <taxon>Actinomycetota</taxon>
        <taxon>Actinomycetes</taxon>
        <taxon>Mycobacteriales</taxon>
        <taxon>Corynebacteriaceae</taxon>
        <taxon>Corynebacterium</taxon>
    </lineage>
</organism>
<evidence type="ECO:0000313" key="9">
    <source>
        <dbReference type="EMBL" id="KQB86735.1"/>
    </source>
</evidence>
<dbReference type="InterPro" id="IPR040919">
    <property type="entry name" value="Asparaginase_C"/>
</dbReference>
<evidence type="ECO:0000256" key="6">
    <source>
        <dbReference type="PROSITE-ProRule" id="PRU10099"/>
    </source>
</evidence>
<dbReference type="AlphaFoldDB" id="A0A0Q1E2E7"/>
<feature type="binding site" evidence="5">
    <location>
        <begin position="93"/>
        <end position="94"/>
    </location>
    <ligand>
        <name>substrate</name>
    </ligand>
</feature>
<dbReference type="Gene3D" id="3.40.50.1170">
    <property type="entry name" value="L-asparaginase, N-terminal domain"/>
    <property type="match status" value="1"/>
</dbReference>
<dbReference type="PROSITE" id="PS51732">
    <property type="entry name" value="ASN_GLN_ASE_3"/>
    <property type="match status" value="1"/>
</dbReference>
<dbReference type="SMART" id="SM00870">
    <property type="entry name" value="Asparaginase"/>
    <property type="match status" value="1"/>
</dbReference>
<feature type="active site" evidence="6">
    <location>
        <position position="15"/>
    </location>
</feature>
<evidence type="ECO:0000256" key="2">
    <source>
        <dbReference type="ARBA" id="ARBA00012920"/>
    </source>
</evidence>
<feature type="active site" description="O-isoaspartyl threonine intermediate" evidence="4">
    <location>
        <position position="15"/>
    </location>
</feature>
<sequence length="325" mass="33982">MDTPQTLSILTTGGTIACTTDATGALIPTLSGEDLVSPLRERFDPQRVRLRVRELGRLDSSSLRLREVDEIIQAVHQELTDPTVAGVVLTHGTDSLEETALALDAFHADERPVILTGAMKPSDAPAPDGPDNLFEAATIALDPAARGMGALIVLGHKVLPARGTVKEDTSALAAFSYRGPAEPQRPTPLPVAALDGHRVDIIAAYPGAPRDLIDSALSSGAEGLVIEAMGAGNIGTDLARGVETALDQGVPVVVSTRAALGEVRFDLWRRRWRSLPGGARGIGLRIFARGPSPHGLACDAGCRSGARGGVLSLARPCLNQSAQRS</sequence>
<dbReference type="InterPro" id="IPR027473">
    <property type="entry name" value="L-asparaginase_C"/>
</dbReference>
<dbReference type="PIRSF" id="PIRSF500176">
    <property type="entry name" value="L_ASNase"/>
    <property type="match status" value="1"/>
</dbReference>
<evidence type="ECO:0000259" key="8">
    <source>
        <dbReference type="Pfam" id="PF17763"/>
    </source>
</evidence>
<proteinExistence type="inferred from homology"/>
<dbReference type="PATRIC" id="fig|1544413.3.peg.948"/>
<dbReference type="InterPro" id="IPR004550">
    <property type="entry name" value="AsnASE_II"/>
</dbReference>
<dbReference type="GO" id="GO:0004067">
    <property type="term" value="F:asparaginase activity"/>
    <property type="evidence" value="ECO:0007669"/>
    <property type="project" value="UniProtKB-UniRule"/>
</dbReference>
<dbReference type="STRING" id="1544413.Clow_00943"/>
<reference evidence="9 10" key="1">
    <citation type="submission" date="2015-10" db="EMBL/GenBank/DDBJ databases">
        <title>Corynebacteirum lowii and Corynebacterium oculi species nova, derived from human clinical disease and and emended description of Corynebacterium mastiditis.</title>
        <authorList>
            <person name="Bernard K."/>
            <person name="Pacheco A.L."/>
            <person name="Mcdougall C."/>
            <person name="Burtx T."/>
            <person name="Weibe D."/>
            <person name="Tyler S."/>
            <person name="Olson A.B."/>
            <person name="Cnockaert M."/>
            <person name="Eguchi H."/>
            <person name="Kuwahara T."/>
            <person name="Nakayama-Imaohji H."/>
            <person name="Boudewijins M."/>
            <person name="Van Hoecke F."/>
            <person name="Bernier A.-M."/>
            <person name="Vandamme P."/>
        </authorList>
    </citation>
    <scope>NUCLEOTIDE SEQUENCE [LARGE SCALE GENOMIC DNA]</scope>
    <source>
        <strain evidence="9 10">NML 130206</strain>
    </source>
</reference>
<evidence type="ECO:0000256" key="5">
    <source>
        <dbReference type="PIRSR" id="PIRSR001220-2"/>
    </source>
</evidence>
<feature type="binding site" evidence="5">
    <location>
        <position position="60"/>
    </location>
    <ligand>
        <name>substrate</name>
    </ligand>
</feature>
<comment type="caution">
    <text evidence="9">The sequence shown here is derived from an EMBL/GenBank/DDBJ whole genome shotgun (WGS) entry which is preliminary data.</text>
</comment>
<dbReference type="PANTHER" id="PTHR11707:SF28">
    <property type="entry name" value="60 KDA LYSOPHOSPHOLIPASE"/>
    <property type="match status" value="1"/>
</dbReference>
<comment type="similarity">
    <text evidence="1">Belongs to the asparaginase 1 family.</text>
</comment>
<evidence type="ECO:0000256" key="4">
    <source>
        <dbReference type="PIRSR" id="PIRSR001220-1"/>
    </source>
</evidence>
<dbReference type="InterPro" id="IPR020827">
    <property type="entry name" value="Asparaginase/glutaminase_AS1"/>
</dbReference>
<dbReference type="Pfam" id="PF17763">
    <property type="entry name" value="Asparaginase_C"/>
    <property type="match status" value="1"/>
</dbReference>
<dbReference type="CDD" id="cd08964">
    <property type="entry name" value="L-asparaginase_II"/>
    <property type="match status" value="1"/>
</dbReference>
<dbReference type="PRINTS" id="PR00139">
    <property type="entry name" value="ASNGLNASE"/>
</dbReference>
<dbReference type="InterPro" id="IPR006034">
    <property type="entry name" value="Asparaginase/glutaminase-like"/>
</dbReference>
<evidence type="ECO:0000313" key="10">
    <source>
        <dbReference type="Proteomes" id="UP000050488"/>
    </source>
</evidence>
<protein>
    <recommendedName>
        <fullName evidence="2">asparaginase</fullName>
        <ecNumber evidence="2">3.5.1.1</ecNumber>
    </recommendedName>
</protein>
<accession>A0A0Q1E2E7</accession>
<dbReference type="EMBL" id="LKEV01000002">
    <property type="protein sequence ID" value="KQB86735.1"/>
    <property type="molecule type" value="Genomic_DNA"/>
</dbReference>
<keyword evidence="3 9" id="KW-0378">Hydrolase</keyword>
<dbReference type="InterPro" id="IPR037152">
    <property type="entry name" value="L-asparaginase_N_sf"/>
</dbReference>
<dbReference type="Proteomes" id="UP000050488">
    <property type="component" value="Unassembled WGS sequence"/>
</dbReference>
<feature type="domain" description="L-asparaginase N-terminal" evidence="7">
    <location>
        <begin position="7"/>
        <end position="176"/>
    </location>
</feature>
<dbReference type="PIRSF" id="PIRSF001220">
    <property type="entry name" value="L-ASNase_gatD"/>
    <property type="match status" value="1"/>
</dbReference>
<dbReference type="InterPro" id="IPR036152">
    <property type="entry name" value="Asp/glu_Ase-like_sf"/>
</dbReference>
<dbReference type="InterPro" id="IPR027474">
    <property type="entry name" value="L-asparaginase_N"/>
</dbReference>